<name>A0ACB7SXV9_HYAAI</name>
<dbReference type="EMBL" id="CM023482">
    <property type="protein sequence ID" value="KAH6938721.1"/>
    <property type="molecule type" value="Genomic_DNA"/>
</dbReference>
<evidence type="ECO:0000313" key="2">
    <source>
        <dbReference type="Proteomes" id="UP000821845"/>
    </source>
</evidence>
<keyword evidence="2" id="KW-1185">Reference proteome</keyword>
<reference evidence="1" key="1">
    <citation type="submission" date="2020-05" db="EMBL/GenBank/DDBJ databases">
        <title>Large-scale comparative analyses of tick genomes elucidate their genetic diversity and vector capacities.</title>
        <authorList>
            <person name="Jia N."/>
            <person name="Wang J."/>
            <person name="Shi W."/>
            <person name="Du L."/>
            <person name="Sun Y."/>
            <person name="Zhan W."/>
            <person name="Jiang J."/>
            <person name="Wang Q."/>
            <person name="Zhang B."/>
            <person name="Ji P."/>
            <person name="Sakyi L.B."/>
            <person name="Cui X."/>
            <person name="Yuan T."/>
            <person name="Jiang B."/>
            <person name="Yang W."/>
            <person name="Lam T.T.-Y."/>
            <person name="Chang Q."/>
            <person name="Ding S."/>
            <person name="Wang X."/>
            <person name="Zhu J."/>
            <person name="Ruan X."/>
            <person name="Zhao L."/>
            <person name="Wei J."/>
            <person name="Que T."/>
            <person name="Du C."/>
            <person name="Cheng J."/>
            <person name="Dai P."/>
            <person name="Han X."/>
            <person name="Huang E."/>
            <person name="Gao Y."/>
            <person name="Liu J."/>
            <person name="Shao H."/>
            <person name="Ye R."/>
            <person name="Li L."/>
            <person name="Wei W."/>
            <person name="Wang X."/>
            <person name="Wang C."/>
            <person name="Yang T."/>
            <person name="Huo Q."/>
            <person name="Li W."/>
            <person name="Guo W."/>
            <person name="Chen H."/>
            <person name="Zhou L."/>
            <person name="Ni X."/>
            <person name="Tian J."/>
            <person name="Zhou Y."/>
            <person name="Sheng Y."/>
            <person name="Liu T."/>
            <person name="Pan Y."/>
            <person name="Xia L."/>
            <person name="Li J."/>
            <person name="Zhao F."/>
            <person name="Cao W."/>
        </authorList>
    </citation>
    <scope>NUCLEOTIDE SEQUENCE</scope>
    <source>
        <strain evidence="1">Hyas-2018</strain>
    </source>
</reference>
<evidence type="ECO:0000313" key="1">
    <source>
        <dbReference type="EMBL" id="KAH6938721.1"/>
    </source>
</evidence>
<sequence>MTVPRPRLQRRWATADAPPASSLRSGVGGYVRGKGGLAVRQPSSAAPPRPAPGIAVNVSGPSSDEPDVTFSAPVRKEAPPEASFLGEDRLYGGWPTSQEPLCPGAEGLAISLS</sequence>
<proteinExistence type="predicted"/>
<organism evidence="1 2">
    <name type="scientific">Hyalomma asiaticum</name>
    <name type="common">Tick</name>
    <dbReference type="NCBI Taxonomy" id="266040"/>
    <lineage>
        <taxon>Eukaryota</taxon>
        <taxon>Metazoa</taxon>
        <taxon>Ecdysozoa</taxon>
        <taxon>Arthropoda</taxon>
        <taxon>Chelicerata</taxon>
        <taxon>Arachnida</taxon>
        <taxon>Acari</taxon>
        <taxon>Parasitiformes</taxon>
        <taxon>Ixodida</taxon>
        <taxon>Ixodoidea</taxon>
        <taxon>Ixodidae</taxon>
        <taxon>Hyalomminae</taxon>
        <taxon>Hyalomma</taxon>
    </lineage>
</organism>
<protein>
    <submittedName>
        <fullName evidence="1">Uncharacterized protein</fullName>
    </submittedName>
</protein>
<comment type="caution">
    <text evidence="1">The sequence shown here is derived from an EMBL/GenBank/DDBJ whole genome shotgun (WGS) entry which is preliminary data.</text>
</comment>
<dbReference type="Proteomes" id="UP000821845">
    <property type="component" value="Chromosome 2"/>
</dbReference>
<gene>
    <name evidence="1" type="ORF">HPB50_011995</name>
</gene>
<accession>A0ACB7SXV9</accession>